<reference evidence="1 2" key="1">
    <citation type="submission" date="2020-05" db="EMBL/GenBank/DDBJ databases">
        <title>Complete genome sequence of Gemmatimonas greenlandica TET16.</title>
        <authorList>
            <person name="Zeng Y."/>
        </authorList>
    </citation>
    <scope>NUCLEOTIDE SEQUENCE [LARGE SCALE GENOMIC DNA]</scope>
    <source>
        <strain evidence="1 2">TET16</strain>
    </source>
</reference>
<name>A0A6M4IW37_9BACT</name>
<dbReference type="InterPro" id="IPR026360">
    <property type="entry name" value="Xnuc_lig_assoc"/>
</dbReference>
<sequence>MSLLTETARGLYCTAADCYIDPWAPVPRALITHAHGDHLTWGCERYLVARDGEGVSRERLGASASGLESIAYGERRDINGVTVSFHPAGHILGSAQIRLEYGGEVWVVSGDYKTDPDPTCAAWEPVRCHTFITESTFGLPIYRWPSQQQVFADINAWWARNASDGQVSLLYGYALGKAQRMLAGLDPSIGPILTHGAVERMTQVYRDGGIAMPSTIYALTATKASATSRAIVVAPPSVDGSAWARRFGSTRAAFASGWMQVRGARRRRGVDMGFTLSDHVDWPQLLSAISATGAERVWVTHGFTGPVVKWLNDHGLDARAIATRYEGERDDAAVDTAIDSAADVAP</sequence>
<dbReference type="Gene3D" id="3.60.15.10">
    <property type="entry name" value="Ribonuclease Z/Hydroxyacylglutathione hydrolase-like"/>
    <property type="match status" value="1"/>
</dbReference>
<dbReference type="GO" id="GO:0004521">
    <property type="term" value="F:RNA endonuclease activity"/>
    <property type="evidence" value="ECO:0007669"/>
    <property type="project" value="TreeGrafter"/>
</dbReference>
<dbReference type="InterPro" id="IPR036866">
    <property type="entry name" value="RibonucZ/Hydroxyglut_hydro"/>
</dbReference>
<evidence type="ECO:0000313" key="1">
    <source>
        <dbReference type="EMBL" id="QJR37092.1"/>
    </source>
</evidence>
<dbReference type="RefSeq" id="WP_171226525.1">
    <property type="nucleotide sequence ID" value="NZ_CP053085.1"/>
</dbReference>
<dbReference type="AlphaFoldDB" id="A0A6M4IW37"/>
<keyword evidence="1" id="KW-0269">Exonuclease</keyword>
<keyword evidence="1" id="KW-0436">Ligase</keyword>
<proteinExistence type="predicted"/>
<dbReference type="EC" id="3.1.-.-" evidence="1"/>
<keyword evidence="1" id="KW-0378">Hydrolase</keyword>
<organism evidence="1 2">
    <name type="scientific">Gemmatimonas groenlandica</name>
    <dbReference type="NCBI Taxonomy" id="2732249"/>
    <lineage>
        <taxon>Bacteria</taxon>
        <taxon>Pseudomonadati</taxon>
        <taxon>Gemmatimonadota</taxon>
        <taxon>Gemmatimonadia</taxon>
        <taxon>Gemmatimonadales</taxon>
        <taxon>Gemmatimonadaceae</taxon>
        <taxon>Gemmatimonas</taxon>
    </lineage>
</organism>
<dbReference type="PANTHER" id="PTHR11203:SF49">
    <property type="entry name" value="BLL1145 PROTEIN"/>
    <property type="match status" value="1"/>
</dbReference>
<dbReference type="GO" id="GO:0016874">
    <property type="term" value="F:ligase activity"/>
    <property type="evidence" value="ECO:0007669"/>
    <property type="project" value="UniProtKB-KW"/>
</dbReference>
<protein>
    <submittedName>
        <fullName evidence="1">Ligase-associated DNA damage response exonuclease</fullName>
        <ecNumber evidence="1">3.1.-.-</ecNumber>
    </submittedName>
</protein>
<keyword evidence="1" id="KW-0540">Nuclease</keyword>
<dbReference type="GO" id="GO:0004527">
    <property type="term" value="F:exonuclease activity"/>
    <property type="evidence" value="ECO:0007669"/>
    <property type="project" value="UniProtKB-KW"/>
</dbReference>
<accession>A0A6M4IW37</accession>
<dbReference type="InterPro" id="IPR050698">
    <property type="entry name" value="MBL"/>
</dbReference>
<dbReference type="KEGG" id="ggr:HKW67_16990"/>
<dbReference type="NCBIfam" id="TIGR04122">
    <property type="entry name" value="Xnuc_lig_assoc"/>
    <property type="match status" value="1"/>
</dbReference>
<dbReference type="Gene3D" id="3.40.50.10890">
    <property type="match status" value="1"/>
</dbReference>
<evidence type="ECO:0000313" key="2">
    <source>
        <dbReference type="Proteomes" id="UP000500938"/>
    </source>
</evidence>
<dbReference type="PANTHER" id="PTHR11203">
    <property type="entry name" value="CLEAVAGE AND POLYADENYLATION SPECIFICITY FACTOR FAMILY MEMBER"/>
    <property type="match status" value="1"/>
</dbReference>
<dbReference type="SUPFAM" id="SSF56281">
    <property type="entry name" value="Metallo-hydrolase/oxidoreductase"/>
    <property type="match status" value="1"/>
</dbReference>
<dbReference type="Proteomes" id="UP000500938">
    <property type="component" value="Chromosome"/>
</dbReference>
<gene>
    <name evidence="1" type="ORF">HKW67_16990</name>
</gene>
<dbReference type="EMBL" id="CP053085">
    <property type="protein sequence ID" value="QJR37092.1"/>
    <property type="molecule type" value="Genomic_DNA"/>
</dbReference>
<keyword evidence="2" id="KW-1185">Reference proteome</keyword>